<gene>
    <name evidence="1" type="ORF">PMAYCL1PPCAC_17060</name>
</gene>
<dbReference type="SUPFAM" id="SSF53474">
    <property type="entry name" value="alpha/beta-Hydrolases"/>
    <property type="match status" value="1"/>
</dbReference>
<organism evidence="1 2">
    <name type="scientific">Pristionchus mayeri</name>
    <dbReference type="NCBI Taxonomy" id="1317129"/>
    <lineage>
        <taxon>Eukaryota</taxon>
        <taxon>Metazoa</taxon>
        <taxon>Ecdysozoa</taxon>
        <taxon>Nematoda</taxon>
        <taxon>Chromadorea</taxon>
        <taxon>Rhabditida</taxon>
        <taxon>Rhabditina</taxon>
        <taxon>Diplogasteromorpha</taxon>
        <taxon>Diplogasteroidea</taxon>
        <taxon>Neodiplogasteridae</taxon>
        <taxon>Pristionchus</taxon>
    </lineage>
</organism>
<name>A0AAN5CLX3_9BILA</name>
<proteinExistence type="predicted"/>
<dbReference type="PANTHER" id="PTHR11005">
    <property type="entry name" value="LYSOSOMAL ACID LIPASE-RELATED"/>
    <property type="match status" value="1"/>
</dbReference>
<protein>
    <recommendedName>
        <fullName evidence="3">Hydrolase</fullName>
    </recommendedName>
</protein>
<dbReference type="EMBL" id="BTRK01000004">
    <property type="protein sequence ID" value="GMR46865.1"/>
    <property type="molecule type" value="Genomic_DNA"/>
</dbReference>
<evidence type="ECO:0000313" key="2">
    <source>
        <dbReference type="Proteomes" id="UP001328107"/>
    </source>
</evidence>
<comment type="caution">
    <text evidence="1">The sequence shown here is derived from an EMBL/GenBank/DDBJ whole genome shotgun (WGS) entry which is preliminary data.</text>
</comment>
<accession>A0AAN5CLX3</accession>
<keyword evidence="2" id="KW-1185">Reference proteome</keyword>
<evidence type="ECO:0008006" key="3">
    <source>
        <dbReference type="Google" id="ProtNLM"/>
    </source>
</evidence>
<dbReference type="Proteomes" id="UP001328107">
    <property type="component" value="Unassembled WGS sequence"/>
</dbReference>
<evidence type="ECO:0000313" key="1">
    <source>
        <dbReference type="EMBL" id="GMR46865.1"/>
    </source>
</evidence>
<dbReference type="Gene3D" id="3.40.50.1820">
    <property type="entry name" value="alpha/beta hydrolase"/>
    <property type="match status" value="1"/>
</dbReference>
<dbReference type="InterPro" id="IPR029058">
    <property type="entry name" value="AB_hydrolase_fold"/>
</dbReference>
<sequence length="246" mass="27974">MFLADNPSFNGKIRSLFALAPAGSIHYTRGLARLILMSYPILNPLFRLHRLLFGPQQVGNQIMQLIGLLAERVCLPLFSQVINSSICDPGWIWVAGPPSPSFNKSRQAVYLSHYPDGTSSMVIEHFGQMAVADEIRHFDPDFFSDAYKARTALYNYSNIDVPIYIFWSRNDWLTSPYEIDRVLFPRMRKGVIKATYEVPLYNHADFLYATDNAERVFSGIVKLIKDEELGNQGHTSHKLGPSEHFS</sequence>
<reference evidence="2" key="1">
    <citation type="submission" date="2022-10" db="EMBL/GenBank/DDBJ databases">
        <title>Genome assembly of Pristionchus species.</title>
        <authorList>
            <person name="Yoshida K."/>
            <person name="Sommer R.J."/>
        </authorList>
    </citation>
    <scope>NUCLEOTIDE SEQUENCE [LARGE SCALE GENOMIC DNA]</scope>
    <source>
        <strain evidence="2">RS5460</strain>
    </source>
</reference>
<dbReference type="AlphaFoldDB" id="A0AAN5CLX3"/>